<reference evidence="2" key="1">
    <citation type="submission" date="2016-10" db="EMBL/GenBank/DDBJ databases">
        <authorList>
            <person name="Varghese N."/>
            <person name="Submissions S."/>
        </authorList>
    </citation>
    <scope>NUCLEOTIDE SEQUENCE [LARGE SCALE GENOMIC DNA]</scope>
    <source>
        <strain evidence="2">DSM 25730</strain>
    </source>
</reference>
<accession>A0A1I1NIB8</accession>
<gene>
    <name evidence="1" type="ORF">SAMN04487987_102335</name>
</gene>
<evidence type="ECO:0000313" key="2">
    <source>
        <dbReference type="Proteomes" id="UP000199439"/>
    </source>
</evidence>
<dbReference type="EMBL" id="FOMI01000002">
    <property type="protein sequence ID" value="SFC97454.1"/>
    <property type="molecule type" value="Genomic_DNA"/>
</dbReference>
<keyword evidence="2" id="KW-1185">Reference proteome</keyword>
<protein>
    <submittedName>
        <fullName evidence="1">Uncharacterized protein</fullName>
    </submittedName>
</protein>
<name>A0A1I1NIB8_9FLAO</name>
<organism evidence="1 2">
    <name type="scientific">Algibacter pectinivorans</name>
    <dbReference type="NCBI Taxonomy" id="870482"/>
    <lineage>
        <taxon>Bacteria</taxon>
        <taxon>Pseudomonadati</taxon>
        <taxon>Bacteroidota</taxon>
        <taxon>Flavobacteriia</taxon>
        <taxon>Flavobacteriales</taxon>
        <taxon>Flavobacteriaceae</taxon>
        <taxon>Algibacter</taxon>
    </lineage>
</organism>
<proteinExistence type="predicted"/>
<dbReference type="Proteomes" id="UP000199439">
    <property type="component" value="Unassembled WGS sequence"/>
</dbReference>
<dbReference type="AlphaFoldDB" id="A0A1I1NIB8"/>
<dbReference type="RefSeq" id="WP_092849540.1">
    <property type="nucleotide sequence ID" value="NZ_FOMI01000002.1"/>
</dbReference>
<sequence>MKKKVESELVSIAHRILKLKGKEDVLKMHAEVSALYEKLSVMKFAHENFEGDLPTIGNDSSFFGMLDTAFNNKVSDNIEVEDKIYVNLDAVEEDDIMEPVMNKIKDMVAFMPEETEEAEQANAAAEEDIFVPKTPEKQQNIEDITAGFGDIPVFEPVSNSQNGVPPNGKKSLNDKLKVGGLNIGLNDKIAFIKHLFDGKSEDYDRVLSQLNTFITYENAKNFIVQMVKPDYNNWEGKEEFEARFMHIIEAKFN</sequence>
<evidence type="ECO:0000313" key="1">
    <source>
        <dbReference type="EMBL" id="SFC97454.1"/>
    </source>
</evidence>
<dbReference type="OrthoDB" id="1100725at2"/>
<dbReference type="STRING" id="870482.SAMN04487987_102335"/>